<protein>
    <submittedName>
        <fullName evidence="1">Uncharacterized protein</fullName>
    </submittedName>
</protein>
<evidence type="ECO:0000313" key="1">
    <source>
        <dbReference type="EMBL" id="KAI9459815.1"/>
    </source>
</evidence>
<comment type="caution">
    <text evidence="1">The sequence shown here is derived from an EMBL/GenBank/DDBJ whole genome shotgun (WGS) entry which is preliminary data.</text>
</comment>
<dbReference type="Proteomes" id="UP001207468">
    <property type="component" value="Unassembled WGS sequence"/>
</dbReference>
<organism evidence="1 2">
    <name type="scientific">Russula earlei</name>
    <dbReference type="NCBI Taxonomy" id="71964"/>
    <lineage>
        <taxon>Eukaryota</taxon>
        <taxon>Fungi</taxon>
        <taxon>Dikarya</taxon>
        <taxon>Basidiomycota</taxon>
        <taxon>Agaricomycotina</taxon>
        <taxon>Agaricomycetes</taxon>
        <taxon>Russulales</taxon>
        <taxon>Russulaceae</taxon>
        <taxon>Russula</taxon>
    </lineage>
</organism>
<gene>
    <name evidence="1" type="ORF">F5148DRAFT_1218327</name>
</gene>
<reference evidence="1" key="1">
    <citation type="submission" date="2021-03" db="EMBL/GenBank/DDBJ databases">
        <title>Evolutionary priming and transition to the ectomycorrhizal habit in an iconic lineage of mushroom-forming fungi: is preadaptation a requirement?</title>
        <authorList>
            <consortium name="DOE Joint Genome Institute"/>
            <person name="Looney B.P."/>
            <person name="Miyauchi S."/>
            <person name="Morin E."/>
            <person name="Drula E."/>
            <person name="Courty P.E."/>
            <person name="Chicoki N."/>
            <person name="Fauchery L."/>
            <person name="Kohler A."/>
            <person name="Kuo A."/>
            <person name="LaButti K."/>
            <person name="Pangilinan J."/>
            <person name="Lipzen A."/>
            <person name="Riley R."/>
            <person name="Andreopoulos W."/>
            <person name="He G."/>
            <person name="Johnson J."/>
            <person name="Barry K.W."/>
            <person name="Grigoriev I.V."/>
            <person name="Nagy L."/>
            <person name="Hibbett D."/>
            <person name="Henrissat B."/>
            <person name="Matheny P.B."/>
            <person name="Labbe J."/>
            <person name="Martin A.F."/>
        </authorList>
    </citation>
    <scope>NUCLEOTIDE SEQUENCE</scope>
    <source>
        <strain evidence="1">BPL698</strain>
    </source>
</reference>
<accession>A0ACC0U3L8</accession>
<sequence length="63" mass="7462">MREQKSTTERMTKAVRRRAGCRRITPYWLADGLHMKLLTNFLKREHNVVPRLSDEALYVCTRG</sequence>
<evidence type="ECO:0000313" key="2">
    <source>
        <dbReference type="Proteomes" id="UP001207468"/>
    </source>
</evidence>
<proteinExistence type="predicted"/>
<name>A0ACC0U3L8_9AGAM</name>
<dbReference type="EMBL" id="JAGFNK010000195">
    <property type="protein sequence ID" value="KAI9459815.1"/>
    <property type="molecule type" value="Genomic_DNA"/>
</dbReference>
<keyword evidence="2" id="KW-1185">Reference proteome</keyword>